<dbReference type="GO" id="GO:0004386">
    <property type="term" value="F:helicase activity"/>
    <property type="evidence" value="ECO:0007669"/>
    <property type="project" value="UniProtKB-KW"/>
</dbReference>
<evidence type="ECO:0000256" key="1">
    <source>
        <dbReference type="ARBA" id="ARBA00022801"/>
    </source>
</evidence>
<name>A0A6V8PYT0_9ACTN</name>
<dbReference type="EMBL" id="BLSC01000036">
    <property type="protein sequence ID" value="GFP36974.1"/>
    <property type="molecule type" value="Genomic_DNA"/>
</dbReference>
<evidence type="ECO:0000313" key="6">
    <source>
        <dbReference type="EMBL" id="GFP38432.1"/>
    </source>
</evidence>
<dbReference type="InterPro" id="IPR027417">
    <property type="entry name" value="P-loop_NTPase"/>
</dbReference>
<dbReference type="InterPro" id="IPR057342">
    <property type="entry name" value="DEXDc_RapA"/>
</dbReference>
<dbReference type="GO" id="GO:0016787">
    <property type="term" value="F:hydrolase activity"/>
    <property type="evidence" value="ECO:0007669"/>
    <property type="project" value="UniProtKB-KW"/>
</dbReference>
<evidence type="ECO:0000313" key="8">
    <source>
        <dbReference type="Proteomes" id="UP000569018"/>
    </source>
</evidence>
<dbReference type="Proteomes" id="UP000569018">
    <property type="component" value="Unassembled WGS sequence"/>
</dbReference>
<evidence type="ECO:0000256" key="2">
    <source>
        <dbReference type="SAM" id="MobiDB-lite"/>
    </source>
</evidence>
<proteinExistence type="predicted"/>
<feature type="domain" description="Helicase ATP-binding" evidence="3">
    <location>
        <begin position="107"/>
        <end position="288"/>
    </location>
</feature>
<dbReference type="EMBL" id="BLRZ01000002">
    <property type="protein sequence ID" value="GFP29169.1"/>
    <property type="molecule type" value="Genomic_DNA"/>
</dbReference>
<comment type="caution">
    <text evidence="5">The sequence shown here is derived from an EMBL/GenBank/DDBJ whole genome shotgun (WGS) entry which is preliminary data.</text>
</comment>
<dbReference type="Proteomes" id="UP000588083">
    <property type="component" value="Unassembled WGS sequence"/>
</dbReference>
<dbReference type="SUPFAM" id="SSF52540">
    <property type="entry name" value="P-loop containing nucleoside triphosphate hydrolases"/>
    <property type="match status" value="1"/>
</dbReference>
<dbReference type="AlphaFoldDB" id="A0A6V8PYT0"/>
<sequence>MTICGGIRMMIQIQPDDILRGPFWPEKIRVISVKSIGESGIKIEAVGIETRAFYNPILSQEDIKTVEITEEKPFQFSGDGECIFLYLESHRIRNAFQFDPLYAVNISQIDPLPHQIEAVYHYIMPNPRIRFLLADDPGAGKTIMAGLLLKELKYRGLVDRTLIVMPGHLKDQWLREMKEKFQENFIVVDRDVMSAAWGQNVFTDRNQIIISMDFARQDDVMFALKDSGWDLCIVDEAHKMSAYKYGEKASKTQRYNLGELLSPLTTHQLSAFPHCNTPSRRPGKLPSAARPLGAGLLC</sequence>
<dbReference type="InterPro" id="IPR014001">
    <property type="entry name" value="Helicase_ATP-bd"/>
</dbReference>
<dbReference type="PANTHER" id="PTHR45766:SF6">
    <property type="entry name" value="SWI_SNF-RELATED MATRIX-ASSOCIATED ACTIN-DEPENDENT REGULATOR OF CHROMATIN SUBFAMILY A-LIKE PROTEIN 1"/>
    <property type="match status" value="1"/>
</dbReference>
<evidence type="ECO:0000313" key="9">
    <source>
        <dbReference type="Proteomes" id="UP000588083"/>
    </source>
</evidence>
<protein>
    <recommendedName>
        <fullName evidence="3">Helicase ATP-binding domain-containing protein</fullName>
    </recommendedName>
</protein>
<keyword evidence="9" id="KW-1185">Reference proteome</keyword>
<dbReference type="GO" id="GO:0005524">
    <property type="term" value="F:ATP binding"/>
    <property type="evidence" value="ECO:0007669"/>
    <property type="project" value="UniProtKB-KW"/>
</dbReference>
<dbReference type="Pfam" id="PF00176">
    <property type="entry name" value="SNF2-rel_dom"/>
    <property type="match status" value="1"/>
</dbReference>
<dbReference type="CDD" id="cd18011">
    <property type="entry name" value="DEXDc_RapA"/>
    <property type="match status" value="1"/>
</dbReference>
<dbReference type="Proteomes" id="UP000561271">
    <property type="component" value="Unassembled WGS sequence"/>
</dbReference>
<dbReference type="PANTHER" id="PTHR45766">
    <property type="entry name" value="DNA ANNEALING HELICASE AND ENDONUCLEASE ZRANB3 FAMILY MEMBER"/>
    <property type="match status" value="1"/>
</dbReference>
<evidence type="ECO:0000313" key="5">
    <source>
        <dbReference type="EMBL" id="GFP36974.1"/>
    </source>
</evidence>
<evidence type="ECO:0000259" key="3">
    <source>
        <dbReference type="SMART" id="SM00487"/>
    </source>
</evidence>
<dbReference type="InterPro" id="IPR038718">
    <property type="entry name" value="SNF2-like_sf"/>
</dbReference>
<evidence type="ECO:0000313" key="4">
    <source>
        <dbReference type="EMBL" id="GFP29169.1"/>
    </source>
</evidence>
<dbReference type="InterPro" id="IPR000330">
    <property type="entry name" value="SNF2_N"/>
</dbReference>
<organism evidence="5 7">
    <name type="scientific">Candidatus Hakubella thermalkaliphila</name>
    <dbReference type="NCBI Taxonomy" id="2754717"/>
    <lineage>
        <taxon>Bacteria</taxon>
        <taxon>Bacillati</taxon>
        <taxon>Actinomycetota</taxon>
        <taxon>Actinomycetota incertae sedis</taxon>
        <taxon>Candidatus Hakubellales</taxon>
        <taxon>Candidatus Hakubellaceae</taxon>
        <taxon>Candidatus Hakubella</taxon>
    </lineage>
</organism>
<accession>A0A6V8PYT0</accession>
<dbReference type="EMBL" id="BLSD01000004">
    <property type="protein sequence ID" value="GFP38432.1"/>
    <property type="molecule type" value="Genomic_DNA"/>
</dbReference>
<dbReference type="Gene3D" id="3.40.50.10810">
    <property type="entry name" value="Tandem AAA-ATPase domain"/>
    <property type="match status" value="1"/>
</dbReference>
<reference evidence="7 8" key="1">
    <citation type="journal article" date="2020" name="Front. Microbiol.">
        <title>Single-cell genomics of novel Actinobacteria with the Wood-Ljungdahl pathway discovered in a serpentinizing system.</title>
        <authorList>
            <person name="Merino N."/>
            <person name="Kawai M."/>
            <person name="Boyd E.S."/>
            <person name="Colman D.R."/>
            <person name="McGlynn S.E."/>
            <person name="Nealson K.H."/>
            <person name="Kurokawa K."/>
            <person name="Hongoh Y."/>
        </authorList>
    </citation>
    <scope>NUCLEOTIDE SEQUENCE [LARGE SCALE GENOMIC DNA]</scope>
    <source>
        <strain evidence="4 9">S34</strain>
        <strain evidence="5 7">S44</strain>
        <strain evidence="6 8">S47</strain>
    </source>
</reference>
<dbReference type="SMART" id="SM00487">
    <property type="entry name" value="DEXDc"/>
    <property type="match status" value="1"/>
</dbReference>
<evidence type="ECO:0000313" key="7">
    <source>
        <dbReference type="Proteomes" id="UP000561271"/>
    </source>
</evidence>
<feature type="region of interest" description="Disordered" evidence="2">
    <location>
        <begin position="276"/>
        <end position="298"/>
    </location>
</feature>
<gene>
    <name evidence="4" type="ORF">HKBW3S34_00088</name>
    <name evidence="5" type="ORF">HKBW3S44_00655</name>
    <name evidence="6" type="ORF">HKBW3S47_00133</name>
</gene>
<keyword evidence="1" id="KW-0378">Hydrolase</keyword>